<proteinExistence type="predicted"/>
<dbReference type="PANTHER" id="PTHR39209:SF2">
    <property type="entry name" value="CYTOPLASMIC PROTEIN"/>
    <property type="match status" value="1"/>
</dbReference>
<dbReference type="InterPro" id="IPR005146">
    <property type="entry name" value="B3/B4_tRNA-bd"/>
</dbReference>
<evidence type="ECO:0000313" key="3">
    <source>
        <dbReference type="Proteomes" id="UP001597326"/>
    </source>
</evidence>
<sequence length="235" mass="25413">MTDFTVDDPFFQLFPDARIGVIVCHGIDNTGESSPELLARLEAATQGVGRHLPNPEFSQNDVVQTWRKAFQKFPGKKGARSSVEAMLKRAHQGKGVGSINPLVDLYNAVSLEHAVPIGGEDLAKIVGDVRLTRAAGEEDFVTLGSEKSEPAVAGEVCYLDDEGAICRNWNWREAMRTMLTEQTTDAVMVIEAVDGSNNDDIEAAMRELEAGIQKHLGATTTSSVLTEGQARISLA</sequence>
<accession>A0ABW4RX73</accession>
<evidence type="ECO:0000313" key="2">
    <source>
        <dbReference type="EMBL" id="MFD1890329.1"/>
    </source>
</evidence>
<dbReference type="SUPFAM" id="SSF56037">
    <property type="entry name" value="PheT/TilS domain"/>
    <property type="match status" value="1"/>
</dbReference>
<feature type="domain" description="B3/B4 tRNA-binding" evidence="1">
    <location>
        <begin position="64"/>
        <end position="217"/>
    </location>
</feature>
<keyword evidence="3" id="KW-1185">Reference proteome</keyword>
<dbReference type="RefSeq" id="WP_343874600.1">
    <property type="nucleotide sequence ID" value="NZ_BAAAIX010000027.1"/>
</dbReference>
<comment type="caution">
    <text evidence="2">The sequence shown here is derived from an EMBL/GenBank/DDBJ whole genome shotgun (WGS) entry which is preliminary data.</text>
</comment>
<dbReference type="InterPro" id="IPR020825">
    <property type="entry name" value="Phe-tRNA_synthase-like_B3/B4"/>
</dbReference>
<dbReference type="PANTHER" id="PTHR39209">
    <property type="match status" value="1"/>
</dbReference>
<reference evidence="3" key="1">
    <citation type="journal article" date="2019" name="Int. J. Syst. Evol. Microbiol.">
        <title>The Global Catalogue of Microorganisms (GCM) 10K type strain sequencing project: providing services to taxonomists for standard genome sequencing and annotation.</title>
        <authorList>
            <consortium name="The Broad Institute Genomics Platform"/>
            <consortium name="The Broad Institute Genome Sequencing Center for Infectious Disease"/>
            <person name="Wu L."/>
            <person name="Ma J."/>
        </authorList>
    </citation>
    <scope>NUCLEOTIDE SEQUENCE [LARGE SCALE GENOMIC DNA]</scope>
    <source>
        <strain evidence="3">CAIM 431</strain>
    </source>
</reference>
<dbReference type="EMBL" id="JBHUFZ010000019">
    <property type="protein sequence ID" value="MFD1890329.1"/>
    <property type="molecule type" value="Genomic_DNA"/>
</dbReference>
<gene>
    <name evidence="2" type="ORF">ACFSCS_09070</name>
</gene>
<protein>
    <submittedName>
        <fullName evidence="2">B3/4 domain-containing protein</fullName>
    </submittedName>
</protein>
<name>A0ABW4RX73_9ACTN</name>
<dbReference type="Gene3D" id="3.50.40.10">
    <property type="entry name" value="Phenylalanyl-trna Synthetase, Chain B, domain 3"/>
    <property type="match status" value="1"/>
</dbReference>
<organism evidence="2 3">
    <name type="scientific">Luteococcus peritonei</name>
    <dbReference type="NCBI Taxonomy" id="88874"/>
    <lineage>
        <taxon>Bacteria</taxon>
        <taxon>Bacillati</taxon>
        <taxon>Actinomycetota</taxon>
        <taxon>Actinomycetes</taxon>
        <taxon>Propionibacteriales</taxon>
        <taxon>Propionibacteriaceae</taxon>
        <taxon>Luteococcus</taxon>
    </lineage>
</organism>
<evidence type="ECO:0000259" key="1">
    <source>
        <dbReference type="SMART" id="SM00873"/>
    </source>
</evidence>
<dbReference type="Pfam" id="PF03483">
    <property type="entry name" value="B3_4"/>
    <property type="match status" value="1"/>
</dbReference>
<dbReference type="Proteomes" id="UP001597326">
    <property type="component" value="Unassembled WGS sequence"/>
</dbReference>
<dbReference type="SMART" id="SM00873">
    <property type="entry name" value="B3_4"/>
    <property type="match status" value="1"/>
</dbReference>